<sequence>MRYMSDVTDGWFCSLSPLALLKLPDGVHLLSTSIGDSHPSAMPTDCIVLHPHPHGPLSPELQSFSTPFADNHPRRRRNVISLSTHCRSCWPPPPTYALRHLRLPTLCLPGLIAGTHHDDDPAPLHAFMTTPPLPACACRAFLPRRVFVELLYVLSFVVFVPFVILCSFLVLAF</sequence>
<gene>
    <name evidence="2" type="ORF">BDV98DRAFT_273648</name>
</gene>
<reference evidence="2 3" key="1">
    <citation type="journal article" date="2019" name="Nat. Ecol. Evol.">
        <title>Megaphylogeny resolves global patterns of mushroom evolution.</title>
        <authorList>
            <person name="Varga T."/>
            <person name="Krizsan K."/>
            <person name="Foldi C."/>
            <person name="Dima B."/>
            <person name="Sanchez-Garcia M."/>
            <person name="Sanchez-Ramirez S."/>
            <person name="Szollosi G.J."/>
            <person name="Szarkandi J.G."/>
            <person name="Papp V."/>
            <person name="Albert L."/>
            <person name="Andreopoulos W."/>
            <person name="Angelini C."/>
            <person name="Antonin V."/>
            <person name="Barry K.W."/>
            <person name="Bougher N.L."/>
            <person name="Buchanan P."/>
            <person name="Buyck B."/>
            <person name="Bense V."/>
            <person name="Catcheside P."/>
            <person name="Chovatia M."/>
            <person name="Cooper J."/>
            <person name="Damon W."/>
            <person name="Desjardin D."/>
            <person name="Finy P."/>
            <person name="Geml J."/>
            <person name="Haridas S."/>
            <person name="Hughes K."/>
            <person name="Justo A."/>
            <person name="Karasinski D."/>
            <person name="Kautmanova I."/>
            <person name="Kiss B."/>
            <person name="Kocsube S."/>
            <person name="Kotiranta H."/>
            <person name="LaButti K.M."/>
            <person name="Lechner B.E."/>
            <person name="Liimatainen K."/>
            <person name="Lipzen A."/>
            <person name="Lukacs Z."/>
            <person name="Mihaltcheva S."/>
            <person name="Morgado L.N."/>
            <person name="Niskanen T."/>
            <person name="Noordeloos M.E."/>
            <person name="Ohm R.A."/>
            <person name="Ortiz-Santana B."/>
            <person name="Ovrebo C."/>
            <person name="Racz N."/>
            <person name="Riley R."/>
            <person name="Savchenko A."/>
            <person name="Shiryaev A."/>
            <person name="Soop K."/>
            <person name="Spirin V."/>
            <person name="Szebenyi C."/>
            <person name="Tomsovsky M."/>
            <person name="Tulloss R.E."/>
            <person name="Uehling J."/>
            <person name="Grigoriev I.V."/>
            <person name="Vagvolgyi C."/>
            <person name="Papp T."/>
            <person name="Martin F.M."/>
            <person name="Miettinen O."/>
            <person name="Hibbett D.S."/>
            <person name="Nagy L.G."/>
        </authorList>
    </citation>
    <scope>NUCLEOTIDE SEQUENCE [LARGE SCALE GENOMIC DNA]</scope>
    <source>
        <strain evidence="2 3">CBS 309.79</strain>
    </source>
</reference>
<evidence type="ECO:0000313" key="2">
    <source>
        <dbReference type="EMBL" id="TFK97035.1"/>
    </source>
</evidence>
<dbReference type="AlphaFoldDB" id="A0A5C3Q4M8"/>
<organism evidence="2 3">
    <name type="scientific">Pterulicium gracile</name>
    <dbReference type="NCBI Taxonomy" id="1884261"/>
    <lineage>
        <taxon>Eukaryota</taxon>
        <taxon>Fungi</taxon>
        <taxon>Dikarya</taxon>
        <taxon>Basidiomycota</taxon>
        <taxon>Agaricomycotina</taxon>
        <taxon>Agaricomycetes</taxon>
        <taxon>Agaricomycetidae</taxon>
        <taxon>Agaricales</taxon>
        <taxon>Pleurotineae</taxon>
        <taxon>Pterulaceae</taxon>
        <taxon>Pterulicium</taxon>
    </lineage>
</organism>
<keyword evidence="3" id="KW-1185">Reference proteome</keyword>
<name>A0A5C3Q4M8_9AGAR</name>
<keyword evidence="1" id="KW-1133">Transmembrane helix</keyword>
<evidence type="ECO:0000313" key="3">
    <source>
        <dbReference type="Proteomes" id="UP000305067"/>
    </source>
</evidence>
<keyword evidence="1" id="KW-0472">Membrane</keyword>
<dbReference type="EMBL" id="ML178851">
    <property type="protein sequence ID" value="TFK97035.1"/>
    <property type="molecule type" value="Genomic_DNA"/>
</dbReference>
<dbReference type="Proteomes" id="UP000305067">
    <property type="component" value="Unassembled WGS sequence"/>
</dbReference>
<feature type="transmembrane region" description="Helical" evidence="1">
    <location>
        <begin position="150"/>
        <end position="172"/>
    </location>
</feature>
<evidence type="ECO:0000256" key="1">
    <source>
        <dbReference type="SAM" id="Phobius"/>
    </source>
</evidence>
<protein>
    <submittedName>
        <fullName evidence="2">Uncharacterized protein</fullName>
    </submittedName>
</protein>
<accession>A0A5C3Q4M8</accession>
<proteinExistence type="predicted"/>
<keyword evidence="1" id="KW-0812">Transmembrane</keyword>